<organism evidence="2 3">
    <name type="scientific">Salvia divinorum</name>
    <name type="common">Maria pastora</name>
    <name type="synonym">Diviner's sage</name>
    <dbReference type="NCBI Taxonomy" id="28513"/>
    <lineage>
        <taxon>Eukaryota</taxon>
        <taxon>Viridiplantae</taxon>
        <taxon>Streptophyta</taxon>
        <taxon>Embryophyta</taxon>
        <taxon>Tracheophyta</taxon>
        <taxon>Spermatophyta</taxon>
        <taxon>Magnoliopsida</taxon>
        <taxon>eudicotyledons</taxon>
        <taxon>Gunneridae</taxon>
        <taxon>Pentapetalae</taxon>
        <taxon>asterids</taxon>
        <taxon>lamiids</taxon>
        <taxon>Lamiales</taxon>
        <taxon>Lamiaceae</taxon>
        <taxon>Nepetoideae</taxon>
        <taxon>Mentheae</taxon>
        <taxon>Salviinae</taxon>
        <taxon>Salvia</taxon>
        <taxon>Salvia subgen. Calosphace</taxon>
    </lineage>
</organism>
<dbReference type="InterPro" id="IPR005061">
    <property type="entry name" value="Ist1"/>
</dbReference>
<comment type="similarity">
    <text evidence="1">Belongs to the IST1 family.</text>
</comment>
<name>A0ABD1IFR6_SALDI</name>
<accession>A0ABD1IFR6</accession>
<dbReference type="AlphaFoldDB" id="A0ABD1IFR6"/>
<dbReference type="EMBL" id="JBEAFC010000002">
    <property type="protein sequence ID" value="KAL1566589.1"/>
    <property type="molecule type" value="Genomic_DNA"/>
</dbReference>
<dbReference type="PANTHER" id="PTHR12161">
    <property type="entry name" value="IST1 FAMILY MEMBER"/>
    <property type="match status" value="1"/>
</dbReference>
<evidence type="ECO:0000313" key="2">
    <source>
        <dbReference type="EMBL" id="KAL1566589.1"/>
    </source>
</evidence>
<dbReference type="Proteomes" id="UP001567538">
    <property type="component" value="Unassembled WGS sequence"/>
</dbReference>
<dbReference type="FunFam" id="1.20.1260.60:FF:000002">
    <property type="entry name" value="Vacuolar protein sorting-associated protein IST1"/>
    <property type="match status" value="1"/>
</dbReference>
<dbReference type="PANTHER" id="PTHR12161:SF16">
    <property type="entry name" value="REGULATOR OF VPS4 ACTIVITY IN THE MVB PATHWAY PROTEIN"/>
    <property type="match status" value="1"/>
</dbReference>
<evidence type="ECO:0000313" key="3">
    <source>
        <dbReference type="Proteomes" id="UP001567538"/>
    </source>
</evidence>
<keyword evidence="3" id="KW-1185">Reference proteome</keyword>
<dbReference type="Gene3D" id="1.20.1260.60">
    <property type="entry name" value="Vacuolar protein sorting-associated protein Ist1"/>
    <property type="match status" value="1"/>
</dbReference>
<comment type="caution">
    <text evidence="2">The sequence shown here is derived from an EMBL/GenBank/DDBJ whole genome shotgun (WGS) entry which is preliminary data.</text>
</comment>
<gene>
    <name evidence="2" type="ORF">AAHA92_02182</name>
</gene>
<evidence type="ECO:0000256" key="1">
    <source>
        <dbReference type="ARBA" id="ARBA00005536"/>
    </source>
</evidence>
<dbReference type="Pfam" id="PF03398">
    <property type="entry name" value="Ist1"/>
    <property type="match status" value="1"/>
</dbReference>
<reference evidence="2 3" key="1">
    <citation type="submission" date="2024-06" db="EMBL/GenBank/DDBJ databases">
        <title>A chromosome level genome sequence of Diviner's sage (Salvia divinorum).</title>
        <authorList>
            <person name="Ford S.A."/>
            <person name="Ro D.-K."/>
            <person name="Ness R.W."/>
            <person name="Phillips M.A."/>
        </authorList>
    </citation>
    <scope>NUCLEOTIDE SEQUENCE [LARGE SCALE GENOMIC DNA]</scope>
    <source>
        <strain evidence="2">SAF-2024a</strain>
        <tissue evidence="2">Leaf</tissue>
    </source>
</reference>
<protein>
    <submittedName>
        <fullName evidence="2">IST1-like protein</fullName>
    </submittedName>
</protein>
<dbReference type="InterPro" id="IPR042277">
    <property type="entry name" value="IST1-like"/>
</dbReference>
<proteinExistence type="inferred from homology"/>
<sequence length="273" mass="30685">MGKRLNALLGRSSSASKKLRMVANLAVSRIVLLRNLHGVRCSQARSDVIQLLHQQPHQQHALVRVEQVIKEQNSLDALVMIEMCCHILKESTEIITNSRECPDEVKEAVSSLIFAASRTGEFPELQEIRRIFTSKYGKDFAYSAVELRNGCRVYPKLVEGLSTERASIETRQNLLVQIAKDNGITLAKAELSRNIDLQVENEELKDIPMKDDYHEVALAVHRDDAAAAVDAFDSDDEEIIENPNEYTVQKNAKMSEDKVFDAQVNGKNIQDTP</sequence>